<evidence type="ECO:0000256" key="6">
    <source>
        <dbReference type="ARBA" id="ARBA00022729"/>
    </source>
</evidence>
<evidence type="ECO:0000256" key="10">
    <source>
        <dbReference type="ARBA" id="ARBA00023170"/>
    </source>
</evidence>
<evidence type="ECO:0000256" key="11">
    <source>
        <dbReference type="ARBA" id="ARBA00023180"/>
    </source>
</evidence>
<keyword evidence="5 17" id="KW-0812">Transmembrane</keyword>
<dbReference type="InterPro" id="IPR017103">
    <property type="entry name" value="Iontropic_Glu_rcpt_pln"/>
</dbReference>
<dbReference type="AlphaFoldDB" id="A0A8J5FV35"/>
<feature type="transmembrane region" description="Helical" evidence="17">
    <location>
        <begin position="591"/>
        <end position="609"/>
    </location>
</feature>
<dbReference type="PANTHER" id="PTHR34836:SF1">
    <property type="entry name" value="OS09G0428600 PROTEIN"/>
    <property type="match status" value="1"/>
</dbReference>
<evidence type="ECO:0000313" key="20">
    <source>
        <dbReference type="EMBL" id="KAG6494379.1"/>
    </source>
</evidence>
<evidence type="ECO:0000256" key="15">
    <source>
        <dbReference type="PIRNR" id="PIRNR037090"/>
    </source>
</evidence>
<feature type="transmembrane region" description="Helical" evidence="17">
    <location>
        <begin position="651"/>
        <end position="669"/>
    </location>
</feature>
<dbReference type="GO" id="GO:0015276">
    <property type="term" value="F:ligand-gated monoatomic ion channel activity"/>
    <property type="evidence" value="ECO:0007669"/>
    <property type="project" value="InterPro"/>
</dbReference>
<keyword evidence="7 17" id="KW-1133">Transmembrane helix</keyword>
<gene>
    <name evidence="20" type="ORF">ZIOFF_049404</name>
</gene>
<dbReference type="InterPro" id="IPR001320">
    <property type="entry name" value="Iontro_rcpt_C"/>
</dbReference>
<evidence type="ECO:0000256" key="9">
    <source>
        <dbReference type="ARBA" id="ARBA00023136"/>
    </source>
</evidence>
<keyword evidence="6 18" id="KW-0732">Signal</keyword>
<dbReference type="Pfam" id="PF01094">
    <property type="entry name" value="ANF_receptor"/>
    <property type="match status" value="1"/>
</dbReference>
<dbReference type="InterPro" id="IPR015683">
    <property type="entry name" value="Ionotropic_Glu_rcpt"/>
</dbReference>
<evidence type="ECO:0000256" key="3">
    <source>
        <dbReference type="ARBA" id="ARBA00011095"/>
    </source>
</evidence>
<name>A0A8J5FV35_ZINOF</name>
<keyword evidence="13 15" id="KW-0407">Ion channel</keyword>
<protein>
    <recommendedName>
        <fullName evidence="15">Glutamate receptor</fullName>
    </recommendedName>
</protein>
<feature type="signal peptide" evidence="18">
    <location>
        <begin position="1"/>
        <end position="26"/>
    </location>
</feature>
<comment type="caution">
    <text evidence="20">The sequence shown here is derived from an EMBL/GenBank/DDBJ whole genome shotgun (WGS) entry which is preliminary data.</text>
</comment>
<feature type="transmembrane region" description="Helical" evidence="17">
    <location>
        <begin position="856"/>
        <end position="876"/>
    </location>
</feature>
<dbReference type="PIRSF" id="PIRSF037090">
    <property type="entry name" value="Iontro_Glu-like_rcpt_pln"/>
    <property type="match status" value="1"/>
</dbReference>
<dbReference type="FunFam" id="3.40.190.10:FF:000396">
    <property type="entry name" value="Glutamate receptor"/>
    <property type="match status" value="1"/>
</dbReference>
<comment type="function">
    <text evidence="14">Glutamate-gated receptor that probably acts as a non-selective cation channel. May be involved in light-signal transduction and calcium homeostasis via the regulation of calcium influx into cells.</text>
</comment>
<evidence type="ECO:0000256" key="14">
    <source>
        <dbReference type="ARBA" id="ARBA00049638"/>
    </source>
</evidence>
<dbReference type="OrthoDB" id="5984008at2759"/>
<dbReference type="SMART" id="SM00079">
    <property type="entry name" value="PBPe"/>
    <property type="match status" value="1"/>
</dbReference>
<keyword evidence="12 15" id="KW-1071">Ligand-gated ion channel</keyword>
<keyword evidence="11" id="KW-0325">Glycoprotein</keyword>
<evidence type="ECO:0000256" key="1">
    <source>
        <dbReference type="ARBA" id="ARBA00004141"/>
    </source>
</evidence>
<dbReference type="Pfam" id="PF00060">
    <property type="entry name" value="Lig_chan"/>
    <property type="match status" value="1"/>
</dbReference>
<dbReference type="InterPro" id="IPR019594">
    <property type="entry name" value="Glu/Gly-bd"/>
</dbReference>
<comment type="subcellular location">
    <subcellularLocation>
        <location evidence="1">Membrane</location>
        <topology evidence="1">Multi-pass membrane protein</topology>
    </subcellularLocation>
</comment>
<dbReference type="EMBL" id="JACMSC010000013">
    <property type="protein sequence ID" value="KAG6494379.1"/>
    <property type="molecule type" value="Genomic_DNA"/>
</dbReference>
<evidence type="ECO:0000256" key="16">
    <source>
        <dbReference type="SAM" id="MobiDB-lite"/>
    </source>
</evidence>
<evidence type="ECO:0000256" key="12">
    <source>
        <dbReference type="ARBA" id="ARBA00023286"/>
    </source>
</evidence>
<dbReference type="Proteomes" id="UP000734854">
    <property type="component" value="Unassembled WGS sequence"/>
</dbReference>
<organism evidence="20 21">
    <name type="scientific">Zingiber officinale</name>
    <name type="common">Ginger</name>
    <name type="synonym">Amomum zingiber</name>
    <dbReference type="NCBI Taxonomy" id="94328"/>
    <lineage>
        <taxon>Eukaryota</taxon>
        <taxon>Viridiplantae</taxon>
        <taxon>Streptophyta</taxon>
        <taxon>Embryophyta</taxon>
        <taxon>Tracheophyta</taxon>
        <taxon>Spermatophyta</taxon>
        <taxon>Magnoliopsida</taxon>
        <taxon>Liliopsida</taxon>
        <taxon>Zingiberales</taxon>
        <taxon>Zingiberaceae</taxon>
        <taxon>Zingiber</taxon>
    </lineage>
</organism>
<dbReference type="FunFam" id="1.10.287.70:FF:000037">
    <property type="entry name" value="Glutamate receptor"/>
    <property type="match status" value="1"/>
</dbReference>
<dbReference type="PANTHER" id="PTHR34836">
    <property type="entry name" value="OS06G0188250 PROTEIN"/>
    <property type="match status" value="1"/>
</dbReference>
<evidence type="ECO:0000256" key="17">
    <source>
        <dbReference type="SAM" id="Phobius"/>
    </source>
</evidence>
<keyword evidence="8 15" id="KW-0406">Ion transport</keyword>
<keyword evidence="9 15" id="KW-0472">Membrane</keyword>
<proteinExistence type="inferred from homology"/>
<dbReference type="InterPro" id="IPR001828">
    <property type="entry name" value="ANF_lig-bd_rcpt"/>
</dbReference>
<feature type="compositionally biased region" description="Low complexity" evidence="16">
    <location>
        <begin position="934"/>
        <end position="960"/>
    </location>
</feature>
<evidence type="ECO:0000256" key="13">
    <source>
        <dbReference type="ARBA" id="ARBA00023303"/>
    </source>
</evidence>
<evidence type="ECO:0000256" key="8">
    <source>
        <dbReference type="ARBA" id="ARBA00023065"/>
    </source>
</evidence>
<evidence type="ECO:0000256" key="2">
    <source>
        <dbReference type="ARBA" id="ARBA00008685"/>
    </source>
</evidence>
<feature type="region of interest" description="Disordered" evidence="16">
    <location>
        <begin position="343"/>
        <end position="362"/>
    </location>
</feature>
<evidence type="ECO:0000259" key="19">
    <source>
        <dbReference type="SMART" id="SM00079"/>
    </source>
</evidence>
<accession>A0A8J5FV35</accession>
<reference evidence="20 21" key="1">
    <citation type="submission" date="2020-08" db="EMBL/GenBank/DDBJ databases">
        <title>Plant Genome Project.</title>
        <authorList>
            <person name="Zhang R.-G."/>
        </authorList>
    </citation>
    <scope>NUCLEOTIDE SEQUENCE [LARGE SCALE GENOMIC DNA]</scope>
    <source>
        <tissue evidence="20">Rhizome</tissue>
    </source>
</reference>
<feature type="compositionally biased region" description="Polar residues" evidence="16">
    <location>
        <begin position="350"/>
        <end position="362"/>
    </location>
</feature>
<dbReference type="FunFam" id="3.40.50.2300:FF:000188">
    <property type="entry name" value="Glutamate receptor"/>
    <property type="match status" value="1"/>
</dbReference>
<comment type="subunit">
    <text evidence="3">May form heteromers.</text>
</comment>
<keyword evidence="4 15" id="KW-0813">Transport</keyword>
<dbReference type="GO" id="GO:0016020">
    <property type="term" value="C:membrane"/>
    <property type="evidence" value="ECO:0007669"/>
    <property type="project" value="UniProtKB-SubCell"/>
</dbReference>
<feature type="transmembrane region" description="Helical" evidence="17">
    <location>
        <begin position="621"/>
        <end position="639"/>
    </location>
</feature>
<dbReference type="Pfam" id="PF10613">
    <property type="entry name" value="Lig_chan-Glu_bd"/>
    <property type="match status" value="1"/>
</dbReference>
<evidence type="ECO:0000256" key="7">
    <source>
        <dbReference type="ARBA" id="ARBA00022989"/>
    </source>
</evidence>
<evidence type="ECO:0000256" key="4">
    <source>
        <dbReference type="ARBA" id="ARBA00022448"/>
    </source>
</evidence>
<feature type="chain" id="PRO_5035232350" description="Glutamate receptor" evidence="18">
    <location>
        <begin position="27"/>
        <end position="982"/>
    </location>
</feature>
<evidence type="ECO:0000256" key="18">
    <source>
        <dbReference type="SAM" id="SignalP"/>
    </source>
</evidence>
<evidence type="ECO:0000313" key="21">
    <source>
        <dbReference type="Proteomes" id="UP000734854"/>
    </source>
</evidence>
<feature type="region of interest" description="Disordered" evidence="16">
    <location>
        <begin position="906"/>
        <end position="982"/>
    </location>
</feature>
<keyword evidence="10 15" id="KW-0675">Receptor</keyword>
<comment type="function">
    <text evidence="15">Glutamate-gated receptor that probably acts as non-selective cation channel.</text>
</comment>
<evidence type="ECO:0000256" key="5">
    <source>
        <dbReference type="ARBA" id="ARBA00022692"/>
    </source>
</evidence>
<sequence length="982" mass="107587">MKTPTLSYRCLAGFLLLFSFLRFLSAAHGPSEFKVGLILDMNSTVGKVCRIVAGMAHDDFYAAHPASSARLRLLPRDSHRDVLDAAAAAMDLLVNEEVHAILGPQTSVESPFVADLGEYANVPVVSFSATSPAVSPSCNPFFVRAAASDAAQVAAIAALVQAFAWTSVVPVYEDSDYGTALLPVLADALDAVGAAVPYRCAVSLADSDDRISAELYRLKTLQTRVFVAHVTLRLARRLFPLVRQAEMMAKGSVWIVTEGLTSQFATIVDSQHFLAEFLQGVIGVKPYVPWSPRLRRFNRRWRREFLRENHESDITELNNFGIWAYDAVWAVAAAANRLGPAAASHDFRRPNTTPSSTDFSRMGVSSTGPKLLNFIKTAEFEGLAGRFRLHDGELAVAAYQIVNVDGGSVREIGFWTEKHGLSSDLNSTAGNKLRPVIWPGYSTSVPRGWETPTGGRRLQVVVPGSPNQTLQFQSFVSMKYDSETNQTRASGFVIDVFEAAVRRLPYALPFDYIPYRNANGSGGGDYNALVKLVADQVYDAVVGDVSITANRSLIVDFTLPFTVSGVSMVVPLRDGHSSTAWIFHKPLTADLWLTSVVFFIFTGAVVWILEHRTNEEFQGTAGQQMGITFYFAFSTLVFAHRENLTSNLSRMVVIIWVFVVLILQSSYTASLTSMLTVQKLNPTLSSFEELNKTGLRIGYLNNSFTKGLLLHLGFQESRLRPFRSPEQYHQALADGSVAAIVDEVPYLRVFLRDYCNNYSMAEQIYKTSGFGFVSPSARRGRSKVGEKMLMSVFCGALQVFRKGSPLVADLSRAILNLTEGNEMTEIERKWFGDQTTCPNQGSVLSPDTRSLNAKSFWGLFLITGAVSLLCCLFYSLRSVYRDRLSLTGVVSGRSFGRRLLSIARLFDGQGNGDPPGAPRSGKRMEIGAATAGASPSSLQSSSDQESRTSTSDDSFTGSSSPELGISQIHEAMPHPGEPEENH</sequence>
<dbReference type="CDD" id="cd13686">
    <property type="entry name" value="GluR_Plant"/>
    <property type="match status" value="1"/>
</dbReference>
<comment type="similarity">
    <text evidence="2 15">Belongs to the glutamate-gated ion channel (TC 1.A.10.1) family.</text>
</comment>
<keyword evidence="21" id="KW-1185">Reference proteome</keyword>
<feature type="domain" description="Ionotropic glutamate receptor C-terminal" evidence="19">
    <location>
        <begin position="457"/>
        <end position="833"/>
    </location>
</feature>